<dbReference type="GO" id="GO:1901135">
    <property type="term" value="P:carbohydrate derivative metabolic process"/>
    <property type="evidence" value="ECO:0007669"/>
    <property type="project" value="UniProtKB-ARBA"/>
</dbReference>
<dbReference type="Gene3D" id="3.20.20.80">
    <property type="entry name" value="Glycosidases"/>
    <property type="match status" value="1"/>
</dbReference>
<evidence type="ECO:0000259" key="4">
    <source>
        <dbReference type="PROSITE" id="PS52009"/>
    </source>
</evidence>
<sequence>MKKKIVLLSLTVLLFGLGITAIAYYNTPIKDYQQPRAGEENEQTPPEDSFAIRGVIEGFYGTPWTMAQRINMLTFIGQHHLNTYVYAPKDDPYQRTNWSDLYPIGQLQQMKSLVQSAKANGVNFVYSISPGIPSPLPGETLTSAMVANSITFTSKADVQLLESKIDQLRSIGVHTFMLSFDDVQHYLKSSDQQVYGSDYPKAHIDLANKLLEDETVKDSSFRLWLAPTDYYGLKDSAYWTTIRSQLDPSIQVIWTGSWVLNKSITSSEADQVRRLLGRKPLIWDNYPVNDYTYAVKKAPQLFMGPLINRSEDLSAYTSGMLANPMLQPEASKVALYTVSQYLYNPSTYQPLQAWDEALQSMSGIGDALAFRKFCQYSSQSTLDTGDNTGFSKLAGAFWQEYQSGQHGPSELELRKELQLLSALPDNLKKTITNQQLLAEIGPWAVKLGEEGQAGLQALVYLDLSNNDPQKLTAKQQLQASLQQLRNNNLQIGSEVLSFINKAESN</sequence>
<dbReference type="InterPro" id="IPR049019">
    <property type="entry name" value="NagJ-like_helical"/>
</dbReference>
<dbReference type="Pfam" id="PF21774">
    <property type="entry name" value="NagJ_C"/>
    <property type="match status" value="1"/>
</dbReference>
<evidence type="ECO:0000313" key="6">
    <source>
        <dbReference type="Proteomes" id="UP000430508"/>
    </source>
</evidence>
<protein>
    <submittedName>
        <fullName evidence="5">Beta-N-acetylglucosaminidase</fullName>
    </submittedName>
</protein>
<dbReference type="SUPFAM" id="SSF140657">
    <property type="entry name" value="Hyaluronidase post-catalytic domain-like"/>
    <property type="match status" value="1"/>
</dbReference>
<dbReference type="PANTHER" id="PTHR13170">
    <property type="entry name" value="O-GLCNACASE"/>
    <property type="match status" value="1"/>
</dbReference>
<comment type="similarity">
    <text evidence="3">Belongs to the glycosyl hydrolase 84 family.</text>
</comment>
<accession>A0A857DF97</accession>
<evidence type="ECO:0000256" key="1">
    <source>
        <dbReference type="ARBA" id="ARBA00022801"/>
    </source>
</evidence>
<evidence type="ECO:0000256" key="2">
    <source>
        <dbReference type="ARBA" id="ARBA00023295"/>
    </source>
</evidence>
<dbReference type="Proteomes" id="UP000430508">
    <property type="component" value="Chromosome"/>
</dbReference>
<dbReference type="Gene3D" id="1.20.58.460">
    <property type="entry name" value="Hyaluronidase post-catalytic domain-like"/>
    <property type="match status" value="1"/>
</dbReference>
<dbReference type="EMBL" id="CP046996">
    <property type="protein sequence ID" value="QGZ99482.1"/>
    <property type="molecule type" value="Genomic_DNA"/>
</dbReference>
<dbReference type="InterPro" id="IPR011496">
    <property type="entry name" value="O-GlcNAcase_cat"/>
</dbReference>
<name>A0A857DF97_9FIRM</name>
<dbReference type="InterPro" id="IPR017853">
    <property type="entry name" value="GH"/>
</dbReference>
<dbReference type="AlphaFoldDB" id="A0A857DF97"/>
<organism evidence="5 6">
    <name type="scientific">Dehalobacter restrictus</name>
    <dbReference type="NCBI Taxonomy" id="55583"/>
    <lineage>
        <taxon>Bacteria</taxon>
        <taxon>Bacillati</taxon>
        <taxon>Bacillota</taxon>
        <taxon>Clostridia</taxon>
        <taxon>Eubacteriales</taxon>
        <taxon>Desulfitobacteriaceae</taxon>
        <taxon>Dehalobacter</taxon>
    </lineage>
</organism>
<dbReference type="InterPro" id="IPR051822">
    <property type="entry name" value="Glycosyl_Hydrolase_84"/>
</dbReference>
<feature type="active site" description="Proton donor" evidence="3">
    <location>
        <position position="182"/>
    </location>
</feature>
<keyword evidence="2 3" id="KW-0326">Glycosidase</keyword>
<dbReference type="SUPFAM" id="SSF51445">
    <property type="entry name" value="(Trans)glycosidases"/>
    <property type="match status" value="1"/>
</dbReference>
<dbReference type="Pfam" id="PF07555">
    <property type="entry name" value="NAGidase"/>
    <property type="match status" value="1"/>
</dbReference>
<evidence type="ECO:0000256" key="3">
    <source>
        <dbReference type="PROSITE-ProRule" id="PRU01353"/>
    </source>
</evidence>
<dbReference type="RefSeq" id="WP_025205060.1">
    <property type="nucleotide sequence ID" value="NZ_CP046996.1"/>
</dbReference>
<feature type="domain" description="GH84" evidence="4">
    <location>
        <begin position="51"/>
        <end position="346"/>
    </location>
</feature>
<evidence type="ECO:0000313" key="5">
    <source>
        <dbReference type="EMBL" id="QGZ99482.1"/>
    </source>
</evidence>
<gene>
    <name evidence="5" type="ORF">GQ588_01800</name>
</gene>
<dbReference type="PANTHER" id="PTHR13170:SF16">
    <property type="entry name" value="PROTEIN O-GLCNACASE"/>
    <property type="match status" value="1"/>
</dbReference>
<keyword evidence="1 3" id="KW-0378">Hydrolase</keyword>
<dbReference type="GO" id="GO:0015929">
    <property type="term" value="F:hexosaminidase activity"/>
    <property type="evidence" value="ECO:0007669"/>
    <property type="project" value="UniProtKB-ARBA"/>
</dbReference>
<proteinExistence type="inferred from homology"/>
<reference evidence="5 6" key="1">
    <citation type="submission" date="2019-12" db="EMBL/GenBank/DDBJ databases">
        <title>Sequence classification of anaerobic respiratory reductive dehalogenases: First we see many, then we see few.</title>
        <authorList>
            <person name="Molenda O."/>
            <person name="Puentes Jacome L.A."/>
            <person name="Cao X."/>
            <person name="Nesbo C.L."/>
            <person name="Tang S."/>
            <person name="Morson N."/>
            <person name="Patron J."/>
            <person name="Lomheim L."/>
            <person name="Wishart D.S."/>
            <person name="Edwards E.A."/>
        </authorList>
    </citation>
    <scope>NUCLEOTIDE SEQUENCE [LARGE SCALE GENOMIC DNA]</scope>
    <source>
        <strain evidence="5 6">12DCA</strain>
    </source>
</reference>
<dbReference type="PROSITE" id="PS52009">
    <property type="entry name" value="GH84"/>
    <property type="match status" value="1"/>
</dbReference>